<evidence type="ECO:0000259" key="8">
    <source>
        <dbReference type="Pfam" id="PF01431"/>
    </source>
</evidence>
<dbReference type="PRINTS" id="PR00786">
    <property type="entry name" value="NEPRILYSIN"/>
</dbReference>
<accession>A0A8X6XVY9</accession>
<keyword evidence="3" id="KW-0645">Protease</keyword>
<feature type="domain" description="Peptidase M13 N-terminal" evidence="9">
    <location>
        <begin position="297"/>
        <end position="351"/>
    </location>
</feature>
<keyword evidence="4" id="KW-0479">Metal-binding</keyword>
<dbReference type="GO" id="GO:0016485">
    <property type="term" value="P:protein processing"/>
    <property type="evidence" value="ECO:0007669"/>
    <property type="project" value="TreeGrafter"/>
</dbReference>
<dbReference type="AlphaFoldDB" id="A0A8X6XVY9"/>
<evidence type="ECO:0000256" key="1">
    <source>
        <dbReference type="ARBA" id="ARBA00001947"/>
    </source>
</evidence>
<dbReference type="InterPro" id="IPR042089">
    <property type="entry name" value="Peptidase_M13_dom_2"/>
</dbReference>
<dbReference type="PROSITE" id="PS51885">
    <property type="entry name" value="NEPRILYSIN"/>
    <property type="match status" value="1"/>
</dbReference>
<feature type="domain" description="Peptidase M13 N-terminal" evidence="9">
    <location>
        <begin position="137"/>
        <end position="291"/>
    </location>
</feature>
<dbReference type="Proteomes" id="UP000886998">
    <property type="component" value="Unassembled WGS sequence"/>
</dbReference>
<keyword evidence="5" id="KW-0378">Hydrolase</keyword>
<evidence type="ECO:0000256" key="7">
    <source>
        <dbReference type="ARBA" id="ARBA00023049"/>
    </source>
</evidence>
<dbReference type="GO" id="GO:0005886">
    <property type="term" value="C:plasma membrane"/>
    <property type="evidence" value="ECO:0007669"/>
    <property type="project" value="TreeGrafter"/>
</dbReference>
<dbReference type="GO" id="GO:0046872">
    <property type="term" value="F:metal ion binding"/>
    <property type="evidence" value="ECO:0007669"/>
    <property type="project" value="UniProtKB-KW"/>
</dbReference>
<evidence type="ECO:0000259" key="9">
    <source>
        <dbReference type="Pfam" id="PF05649"/>
    </source>
</evidence>
<evidence type="ECO:0000313" key="11">
    <source>
        <dbReference type="Proteomes" id="UP000886998"/>
    </source>
</evidence>
<comment type="cofactor">
    <cofactor evidence="1">
        <name>Zn(2+)</name>
        <dbReference type="ChEBI" id="CHEBI:29105"/>
    </cofactor>
</comment>
<proteinExistence type="inferred from homology"/>
<evidence type="ECO:0000256" key="3">
    <source>
        <dbReference type="ARBA" id="ARBA00022670"/>
    </source>
</evidence>
<protein>
    <submittedName>
        <fullName evidence="10">Endothelin-converting enzyme homolog</fullName>
    </submittedName>
</protein>
<dbReference type="InterPro" id="IPR000718">
    <property type="entry name" value="Peptidase_M13"/>
</dbReference>
<keyword evidence="7" id="KW-0482">Metalloprotease</keyword>
<dbReference type="InterPro" id="IPR024079">
    <property type="entry name" value="MetalloPept_cat_dom_sf"/>
</dbReference>
<name>A0A8X6XVY9_9ARAC</name>
<sequence length="534" mass="60938">KKYCTTPACVKAAATILNSLDQSVDPCEDFYQYACGGWMKTNRLPENAVMLSKMSMLGEDNRRILRYVLEDESFELKGEAEKKARMLYRSCMNTTIIEKRGGQPLLNLLKKMGLEKVVTFIKIGFSGALGKQHRFPNTILSAYLEFMTKVGVLLGGEEYATRLQMQDVLEFEMKLAEMQLTAEEQSEHDKVYRKLTVSQLQKVAPFINWSHYFNSAFMKVDREIYSSEPVMVLSLDYLKKLSELVTQYLSNAQGRVTVANYLGWILVHSKLSKLSQPLRDAGDDLSKAIKGGCHVCERNIPADSKIMAQNIIQEIKESFKDNLPSLKWMDPETRILAAEKVDSMIETIGYPDVIVYPDELDESYEGLEFNETDYFQNVMNRIHFDTVSMLENLDTSTDRTGWSKNPTVINAFYDVTANLIAVTAAILQPPIYDASFPKSFNYGSIGVIMAHELTHGFDNTGSLYNQYGNLEQWWKNSTIKNFLEQAQCFVEQYSNYEVQGIRVIGTLSNSKDFAREFKCPFQSSMNPEKKCEVW</sequence>
<organism evidence="10 11">
    <name type="scientific">Trichonephila inaurata madagascariensis</name>
    <dbReference type="NCBI Taxonomy" id="2747483"/>
    <lineage>
        <taxon>Eukaryota</taxon>
        <taxon>Metazoa</taxon>
        <taxon>Ecdysozoa</taxon>
        <taxon>Arthropoda</taxon>
        <taxon>Chelicerata</taxon>
        <taxon>Arachnida</taxon>
        <taxon>Araneae</taxon>
        <taxon>Araneomorphae</taxon>
        <taxon>Entelegynae</taxon>
        <taxon>Araneoidea</taxon>
        <taxon>Nephilidae</taxon>
        <taxon>Trichonephila</taxon>
        <taxon>Trichonephila inaurata</taxon>
    </lineage>
</organism>
<keyword evidence="6" id="KW-0862">Zinc</keyword>
<dbReference type="PANTHER" id="PTHR11733:SF167">
    <property type="entry name" value="FI17812P1-RELATED"/>
    <property type="match status" value="1"/>
</dbReference>
<dbReference type="EMBL" id="BMAV01012697">
    <property type="protein sequence ID" value="GFY59605.1"/>
    <property type="molecule type" value="Genomic_DNA"/>
</dbReference>
<comment type="caution">
    <text evidence="10">The sequence shown here is derived from an EMBL/GenBank/DDBJ whole genome shotgun (WGS) entry which is preliminary data.</text>
</comment>
<comment type="similarity">
    <text evidence="2">Belongs to the peptidase M13 family.</text>
</comment>
<dbReference type="GO" id="GO:0004222">
    <property type="term" value="F:metalloendopeptidase activity"/>
    <property type="evidence" value="ECO:0007669"/>
    <property type="project" value="InterPro"/>
</dbReference>
<reference evidence="10" key="1">
    <citation type="submission" date="2020-08" db="EMBL/GenBank/DDBJ databases">
        <title>Multicomponent nature underlies the extraordinary mechanical properties of spider dragline silk.</title>
        <authorList>
            <person name="Kono N."/>
            <person name="Nakamura H."/>
            <person name="Mori M."/>
            <person name="Yoshida Y."/>
            <person name="Ohtoshi R."/>
            <person name="Malay A.D."/>
            <person name="Moran D.A.P."/>
            <person name="Tomita M."/>
            <person name="Numata K."/>
            <person name="Arakawa K."/>
        </authorList>
    </citation>
    <scope>NUCLEOTIDE SEQUENCE</scope>
</reference>
<gene>
    <name evidence="10" type="ORF">TNIN_483491</name>
</gene>
<evidence type="ECO:0000256" key="6">
    <source>
        <dbReference type="ARBA" id="ARBA00022833"/>
    </source>
</evidence>
<dbReference type="Gene3D" id="3.40.390.10">
    <property type="entry name" value="Collagenase (Catalytic Domain)"/>
    <property type="match status" value="2"/>
</dbReference>
<dbReference type="CDD" id="cd08662">
    <property type="entry name" value="M13"/>
    <property type="match status" value="1"/>
</dbReference>
<dbReference type="Gene3D" id="1.10.1380.10">
    <property type="entry name" value="Neutral endopeptidase , domain2"/>
    <property type="match status" value="2"/>
</dbReference>
<evidence type="ECO:0000313" key="10">
    <source>
        <dbReference type="EMBL" id="GFY59605.1"/>
    </source>
</evidence>
<evidence type="ECO:0000256" key="5">
    <source>
        <dbReference type="ARBA" id="ARBA00022801"/>
    </source>
</evidence>
<dbReference type="PANTHER" id="PTHR11733">
    <property type="entry name" value="ZINC METALLOPROTEASE FAMILY M13 NEPRILYSIN-RELATED"/>
    <property type="match status" value="1"/>
</dbReference>
<feature type="domain" description="Peptidase M13 C-terminal" evidence="8">
    <location>
        <begin position="410"/>
        <end position="498"/>
    </location>
</feature>
<dbReference type="OrthoDB" id="6493373at2759"/>
<dbReference type="Pfam" id="PF01431">
    <property type="entry name" value="Peptidase_M13"/>
    <property type="match status" value="1"/>
</dbReference>
<feature type="non-terminal residue" evidence="10">
    <location>
        <position position="534"/>
    </location>
</feature>
<dbReference type="Pfam" id="PF05649">
    <property type="entry name" value="Peptidase_M13_N"/>
    <property type="match status" value="3"/>
</dbReference>
<keyword evidence="11" id="KW-1185">Reference proteome</keyword>
<evidence type="ECO:0000256" key="2">
    <source>
        <dbReference type="ARBA" id="ARBA00007357"/>
    </source>
</evidence>
<dbReference type="SUPFAM" id="SSF55486">
    <property type="entry name" value="Metalloproteases ('zincins'), catalytic domain"/>
    <property type="match status" value="1"/>
</dbReference>
<dbReference type="InterPro" id="IPR008753">
    <property type="entry name" value="Peptidase_M13_N"/>
</dbReference>
<feature type="domain" description="Peptidase M13 N-terminal" evidence="9">
    <location>
        <begin position="26"/>
        <end position="114"/>
    </location>
</feature>
<dbReference type="InterPro" id="IPR018497">
    <property type="entry name" value="Peptidase_M13_C"/>
</dbReference>
<evidence type="ECO:0000256" key="4">
    <source>
        <dbReference type="ARBA" id="ARBA00022723"/>
    </source>
</evidence>